<evidence type="ECO:0000256" key="2">
    <source>
        <dbReference type="ARBA" id="ARBA00004496"/>
    </source>
</evidence>
<dbReference type="PIRSF" id="PIRSF023956">
    <property type="entry name" value="Thiopurine_S-methyltransferase"/>
    <property type="match status" value="1"/>
</dbReference>
<dbReference type="Pfam" id="PF05724">
    <property type="entry name" value="TPMT"/>
    <property type="match status" value="1"/>
</dbReference>
<dbReference type="InterPro" id="IPR025835">
    <property type="entry name" value="Thiopurine_S-MeTrfase"/>
</dbReference>
<dbReference type="PANTHER" id="PTHR10259">
    <property type="entry name" value="THIOPURINE S-METHYLTRANSFERASE"/>
    <property type="match status" value="1"/>
</dbReference>
<name>A0A0B0EF41_9BACT</name>
<keyword evidence="5" id="KW-0963">Cytoplasm</keyword>
<protein>
    <recommendedName>
        <fullName evidence="4 9">Thiopurine S-methyltransferase</fullName>
        <ecNumber evidence="4 9">2.1.1.67</ecNumber>
    </recommendedName>
</protein>
<comment type="caution">
    <text evidence="10">The sequence shown here is derived from an EMBL/GenBank/DDBJ whole genome shotgun (WGS) entry which is preliminary data.</text>
</comment>
<evidence type="ECO:0000256" key="4">
    <source>
        <dbReference type="ARBA" id="ARBA00011905"/>
    </source>
</evidence>
<evidence type="ECO:0000256" key="5">
    <source>
        <dbReference type="ARBA" id="ARBA00022490"/>
    </source>
</evidence>
<dbReference type="eggNOG" id="COG0500">
    <property type="taxonomic scope" value="Bacteria"/>
</dbReference>
<comment type="subcellular location">
    <subcellularLocation>
        <location evidence="2">Cytoplasm</location>
    </subcellularLocation>
</comment>
<evidence type="ECO:0000256" key="1">
    <source>
        <dbReference type="ARBA" id="ARBA00000903"/>
    </source>
</evidence>
<dbReference type="AlphaFoldDB" id="A0A0B0EF41"/>
<organism evidence="10 11">
    <name type="scientific">Candidatus Scalindua brodae</name>
    <dbReference type="NCBI Taxonomy" id="237368"/>
    <lineage>
        <taxon>Bacteria</taxon>
        <taxon>Pseudomonadati</taxon>
        <taxon>Planctomycetota</taxon>
        <taxon>Candidatus Brocadiia</taxon>
        <taxon>Candidatus Brocadiales</taxon>
        <taxon>Candidatus Scalinduaceae</taxon>
        <taxon>Candidatus Scalindua</taxon>
    </lineage>
</organism>
<dbReference type="Proteomes" id="UP000030652">
    <property type="component" value="Unassembled WGS sequence"/>
</dbReference>
<dbReference type="InterPro" id="IPR008854">
    <property type="entry name" value="TPMT"/>
</dbReference>
<dbReference type="GO" id="GO:0032259">
    <property type="term" value="P:methylation"/>
    <property type="evidence" value="ECO:0007669"/>
    <property type="project" value="UniProtKB-KW"/>
</dbReference>
<dbReference type="NCBIfam" id="NF009732">
    <property type="entry name" value="PRK13255.1"/>
    <property type="match status" value="1"/>
</dbReference>
<evidence type="ECO:0000256" key="6">
    <source>
        <dbReference type="ARBA" id="ARBA00022603"/>
    </source>
</evidence>
<dbReference type="EC" id="2.1.1.67" evidence="4 9"/>
<dbReference type="GO" id="GO:0010038">
    <property type="term" value="P:response to metal ion"/>
    <property type="evidence" value="ECO:0007669"/>
    <property type="project" value="InterPro"/>
</dbReference>
<dbReference type="SUPFAM" id="SSF53335">
    <property type="entry name" value="S-adenosyl-L-methionine-dependent methyltransferases"/>
    <property type="match status" value="1"/>
</dbReference>
<comment type="similarity">
    <text evidence="3">Belongs to the class I-like SAM-binding methyltransferase superfamily. TPMT family.</text>
</comment>
<dbReference type="HAMAP" id="MF_00812">
    <property type="entry name" value="Thiopur_methtran"/>
    <property type="match status" value="1"/>
</dbReference>
<keyword evidence="7 10" id="KW-0808">Transferase</keyword>
<dbReference type="NCBIfam" id="TIGR03840">
    <property type="entry name" value="TMPT_Se_Te"/>
    <property type="match status" value="1"/>
</dbReference>
<sequence>MSIDFWKQTWEKNEIGFHESKPNPLLVAYFKELNLVEGSRVFLPLCGKALDIAWLLSKGYRVTGAELSKLAIKQLFIGLGVEPEITECGNVSRYSAKNIDIFVGDIFDVSSDILGPVDAIYDRAALVALPEEMRKRYTKHILEITDTADQILITFEYDQSLMDGPPFSLNSDEISRHYKDAYNLALLESISVPGGLKGICAATESIWLLKND</sequence>
<accession>A0A0B0EF41</accession>
<dbReference type="EMBL" id="JRYO01000182">
    <property type="protein sequence ID" value="KHE91727.1"/>
    <property type="molecule type" value="Genomic_DNA"/>
</dbReference>
<dbReference type="Gene3D" id="3.40.50.150">
    <property type="entry name" value="Vaccinia Virus protein VP39"/>
    <property type="match status" value="1"/>
</dbReference>
<dbReference type="InterPro" id="IPR022474">
    <property type="entry name" value="Thiopur_S-MeTfrase_Se/Te_detox"/>
</dbReference>
<keyword evidence="8" id="KW-0949">S-adenosyl-L-methionine</keyword>
<evidence type="ECO:0000256" key="7">
    <source>
        <dbReference type="ARBA" id="ARBA00022679"/>
    </source>
</evidence>
<comment type="catalytic activity">
    <reaction evidence="1">
        <text>S-adenosyl-L-methionine + a thiopurine = S-adenosyl-L-homocysteine + a thiopurine S-methylether.</text>
        <dbReference type="EC" id="2.1.1.67"/>
    </reaction>
</comment>
<dbReference type="PROSITE" id="PS51585">
    <property type="entry name" value="SAM_MT_TPMT"/>
    <property type="match status" value="1"/>
</dbReference>
<keyword evidence="6 10" id="KW-0489">Methyltransferase</keyword>
<proteinExistence type="inferred from homology"/>
<evidence type="ECO:0000313" key="11">
    <source>
        <dbReference type="Proteomes" id="UP000030652"/>
    </source>
</evidence>
<evidence type="ECO:0000256" key="8">
    <source>
        <dbReference type="ARBA" id="ARBA00022691"/>
    </source>
</evidence>
<evidence type="ECO:0000256" key="9">
    <source>
        <dbReference type="NCBIfam" id="TIGR03840"/>
    </source>
</evidence>
<dbReference type="FunFam" id="3.40.50.150:FF:000101">
    <property type="entry name" value="Thiopurine S-methyltransferase"/>
    <property type="match status" value="1"/>
</dbReference>
<evidence type="ECO:0000256" key="3">
    <source>
        <dbReference type="ARBA" id="ARBA00008145"/>
    </source>
</evidence>
<dbReference type="PANTHER" id="PTHR10259:SF11">
    <property type="entry name" value="THIOPURINE S-METHYLTRANSFERASE"/>
    <property type="match status" value="1"/>
</dbReference>
<dbReference type="GO" id="GO:0005737">
    <property type="term" value="C:cytoplasm"/>
    <property type="evidence" value="ECO:0007669"/>
    <property type="project" value="UniProtKB-SubCell"/>
</dbReference>
<reference evidence="10 11" key="1">
    <citation type="submission" date="2014-10" db="EMBL/GenBank/DDBJ databases">
        <title>Draft genome of anammox bacterium scalindua brodae, obtained using differential coverage binning of sequence data from two enrichment reactors.</title>
        <authorList>
            <person name="Speth D.R."/>
            <person name="Russ L."/>
            <person name="Kartal B."/>
            <person name="Op den Camp H.J."/>
            <person name="Dutilh B.E."/>
            <person name="Jetten M.S."/>
        </authorList>
    </citation>
    <scope>NUCLEOTIDE SEQUENCE [LARGE SCALE GENOMIC DNA]</scope>
    <source>
        <strain evidence="10">RU1</strain>
    </source>
</reference>
<dbReference type="InterPro" id="IPR029063">
    <property type="entry name" value="SAM-dependent_MTases_sf"/>
</dbReference>
<evidence type="ECO:0000313" key="10">
    <source>
        <dbReference type="EMBL" id="KHE91727.1"/>
    </source>
</evidence>
<dbReference type="PATRIC" id="fig|237368.3.peg.2740"/>
<gene>
    <name evidence="10" type="primary">tpm_1</name>
    <name evidence="10" type="ORF">SCABRO_02540</name>
</gene>
<dbReference type="GO" id="GO:0008119">
    <property type="term" value="F:thiopurine S-methyltransferase activity"/>
    <property type="evidence" value="ECO:0007669"/>
    <property type="project" value="UniProtKB-UniRule"/>
</dbReference>